<sequence>MTPETRQENPIVFHTAVAWLFSSENTNQKAEKQPEGRIRARARARDARCGPGTPVASEPDAVMLQQLPDLPTRHERAGITQDRTPTKAGRRRLGMPGLGRAPEIGHPSDVARGALERLLSV</sequence>
<evidence type="ECO:0000256" key="1">
    <source>
        <dbReference type="SAM" id="MobiDB-lite"/>
    </source>
</evidence>
<organism evidence="2 3">
    <name type="scientific">Streptosporangium carneum</name>
    <dbReference type="NCBI Taxonomy" id="47481"/>
    <lineage>
        <taxon>Bacteria</taxon>
        <taxon>Bacillati</taxon>
        <taxon>Actinomycetota</taxon>
        <taxon>Actinomycetes</taxon>
        <taxon>Streptosporangiales</taxon>
        <taxon>Streptosporangiaceae</taxon>
        <taxon>Streptosporangium</taxon>
    </lineage>
</organism>
<dbReference type="AlphaFoldDB" id="A0A9W6MDZ0"/>
<evidence type="ECO:0000313" key="2">
    <source>
        <dbReference type="EMBL" id="GLK10661.1"/>
    </source>
</evidence>
<proteinExistence type="predicted"/>
<dbReference type="EMBL" id="BSEV01000008">
    <property type="protein sequence ID" value="GLK10661.1"/>
    <property type="molecule type" value="Genomic_DNA"/>
</dbReference>
<reference evidence="2" key="1">
    <citation type="journal article" date="2014" name="Int. J. Syst. Evol. Microbiol.">
        <title>Complete genome sequence of Corynebacterium casei LMG S-19264T (=DSM 44701T), isolated from a smear-ripened cheese.</title>
        <authorList>
            <consortium name="US DOE Joint Genome Institute (JGI-PGF)"/>
            <person name="Walter F."/>
            <person name="Albersmeier A."/>
            <person name="Kalinowski J."/>
            <person name="Ruckert C."/>
        </authorList>
    </citation>
    <scope>NUCLEOTIDE SEQUENCE</scope>
    <source>
        <strain evidence="2">VKM Ac-2007</strain>
    </source>
</reference>
<accession>A0A9W6MDZ0</accession>
<name>A0A9W6MDZ0_9ACTN</name>
<feature type="compositionally biased region" description="Basic and acidic residues" evidence="1">
    <location>
        <begin position="29"/>
        <end position="48"/>
    </location>
</feature>
<feature type="region of interest" description="Disordered" evidence="1">
    <location>
        <begin position="22"/>
        <end position="107"/>
    </location>
</feature>
<reference evidence="2" key="2">
    <citation type="submission" date="2023-01" db="EMBL/GenBank/DDBJ databases">
        <authorList>
            <person name="Sun Q."/>
            <person name="Evtushenko L."/>
        </authorList>
    </citation>
    <scope>NUCLEOTIDE SEQUENCE</scope>
    <source>
        <strain evidence="2">VKM Ac-2007</strain>
    </source>
</reference>
<dbReference type="Proteomes" id="UP001143474">
    <property type="component" value="Unassembled WGS sequence"/>
</dbReference>
<comment type="caution">
    <text evidence="2">The sequence shown here is derived from an EMBL/GenBank/DDBJ whole genome shotgun (WGS) entry which is preliminary data.</text>
</comment>
<keyword evidence="3" id="KW-1185">Reference proteome</keyword>
<gene>
    <name evidence="2" type="ORF">GCM10017600_40670</name>
</gene>
<evidence type="ECO:0000313" key="3">
    <source>
        <dbReference type="Proteomes" id="UP001143474"/>
    </source>
</evidence>
<protein>
    <submittedName>
        <fullName evidence="2">Uncharacterized protein</fullName>
    </submittedName>
</protein>